<dbReference type="AlphaFoldDB" id="A0A8J6QJR0"/>
<reference evidence="2" key="1">
    <citation type="submission" date="2020-09" db="EMBL/GenBank/DDBJ databases">
        <title>A novel bacterium of genus Neiella, isolated from South China Sea.</title>
        <authorList>
            <person name="Huang H."/>
            <person name="Mo K."/>
            <person name="Hu Y."/>
        </authorList>
    </citation>
    <scope>NUCLEOTIDE SEQUENCE</scope>
    <source>
        <strain evidence="2">HB171785</strain>
    </source>
</reference>
<organism evidence="2 3">
    <name type="scientific">Neiella litorisoli</name>
    <dbReference type="NCBI Taxonomy" id="2771431"/>
    <lineage>
        <taxon>Bacteria</taxon>
        <taxon>Pseudomonadati</taxon>
        <taxon>Pseudomonadota</taxon>
        <taxon>Gammaproteobacteria</taxon>
        <taxon>Alteromonadales</taxon>
        <taxon>Echinimonadaceae</taxon>
        <taxon>Neiella</taxon>
    </lineage>
</organism>
<name>A0A8J6QJR0_9GAMM</name>
<dbReference type="Proteomes" id="UP000638014">
    <property type="component" value="Unassembled WGS sequence"/>
</dbReference>
<sequence length="248" mass="27717">MKTLLVTLSLLFAAPSMANEEVAESTAALVESLTTEMQEEMEGKGPIKSLTKLPLNSLNLVETKTGESYFISSDGRFVVMGRVFDNWSRSFIETEIDAKRTMRIPLDAIGVDPAELASFYIGDRSIELQATVFVDPTNERSQAFIKEIINNPNNRYIRIVIAPVNGHAAGERAKAFWCAEDRAQAIVDLAYGTSRNYPSNPHCDLSPLARSMMVVQMLNMPYLPYFFRDDGLTHIGIPVNYDEWLAQP</sequence>
<dbReference type="Gene3D" id="3.40.30.10">
    <property type="entry name" value="Glutaredoxin"/>
    <property type="match status" value="1"/>
</dbReference>
<protein>
    <recommendedName>
        <fullName evidence="4">DsbC family protein</fullName>
    </recommendedName>
</protein>
<accession>A0A8J6QJR0</accession>
<feature type="signal peptide" evidence="1">
    <location>
        <begin position="1"/>
        <end position="18"/>
    </location>
</feature>
<comment type="caution">
    <text evidence="2">The sequence shown here is derived from an EMBL/GenBank/DDBJ whole genome shotgun (WGS) entry which is preliminary data.</text>
</comment>
<dbReference type="RefSeq" id="WP_191144519.1">
    <property type="nucleotide sequence ID" value="NZ_JACXAF010000009.1"/>
</dbReference>
<evidence type="ECO:0008006" key="4">
    <source>
        <dbReference type="Google" id="ProtNLM"/>
    </source>
</evidence>
<dbReference type="EMBL" id="JACXAF010000009">
    <property type="protein sequence ID" value="MBD1389411.1"/>
    <property type="molecule type" value="Genomic_DNA"/>
</dbReference>
<evidence type="ECO:0000313" key="2">
    <source>
        <dbReference type="EMBL" id="MBD1389411.1"/>
    </source>
</evidence>
<proteinExistence type="predicted"/>
<gene>
    <name evidence="2" type="ORF">IC617_08230</name>
</gene>
<feature type="chain" id="PRO_5035293553" description="DsbC family protein" evidence="1">
    <location>
        <begin position="19"/>
        <end position="248"/>
    </location>
</feature>
<evidence type="ECO:0000256" key="1">
    <source>
        <dbReference type="SAM" id="SignalP"/>
    </source>
</evidence>
<keyword evidence="1" id="KW-0732">Signal</keyword>
<evidence type="ECO:0000313" key="3">
    <source>
        <dbReference type="Proteomes" id="UP000638014"/>
    </source>
</evidence>
<keyword evidence="3" id="KW-1185">Reference proteome</keyword>